<proteinExistence type="inferred from homology"/>
<dbReference type="InterPro" id="IPR025532">
    <property type="entry name" value="G6P_1-epimerase"/>
</dbReference>
<dbReference type="Proteomes" id="UP000659697">
    <property type="component" value="Unassembled WGS sequence"/>
</dbReference>
<evidence type="ECO:0000313" key="5">
    <source>
        <dbReference type="EMBL" id="GHG71559.1"/>
    </source>
</evidence>
<comment type="caution">
    <text evidence="5">The sequence shown here is derived from an EMBL/GenBank/DDBJ whole genome shotgun (WGS) entry which is preliminary data.</text>
</comment>
<evidence type="ECO:0000256" key="2">
    <source>
        <dbReference type="ARBA" id="ARBA00005866"/>
    </source>
</evidence>
<evidence type="ECO:0000256" key="3">
    <source>
        <dbReference type="ARBA" id="ARBA00023235"/>
    </source>
</evidence>
<dbReference type="RefSeq" id="WP_189433155.1">
    <property type="nucleotide sequence ID" value="NZ_BNAO01000005.1"/>
</dbReference>
<protein>
    <recommendedName>
        <fullName evidence="4">Putative glucose-6-phosphate 1-epimerase</fullName>
        <ecNumber evidence="4">5.1.3.15</ecNumber>
    </recommendedName>
</protein>
<dbReference type="InterPro" id="IPR011013">
    <property type="entry name" value="Gal_mutarotase_sf_dom"/>
</dbReference>
<organism evidence="5 6">
    <name type="scientific">Alishewanella longhuensis</name>
    <dbReference type="NCBI Taxonomy" id="1091037"/>
    <lineage>
        <taxon>Bacteria</taxon>
        <taxon>Pseudomonadati</taxon>
        <taxon>Pseudomonadota</taxon>
        <taxon>Gammaproteobacteria</taxon>
        <taxon>Alteromonadales</taxon>
        <taxon>Alteromonadaceae</taxon>
        <taxon>Alishewanella</taxon>
    </lineage>
</organism>
<keyword evidence="6" id="KW-1185">Reference proteome</keyword>
<dbReference type="Gene3D" id="2.70.98.10">
    <property type="match status" value="1"/>
</dbReference>
<accession>A0ABQ3KZ16</accession>
<dbReference type="InterPro" id="IPR008183">
    <property type="entry name" value="Aldose_1/G6P_1-epimerase"/>
</dbReference>
<name>A0ABQ3KZ16_9ALTE</name>
<evidence type="ECO:0000256" key="4">
    <source>
        <dbReference type="PIRNR" id="PIRNR016020"/>
    </source>
</evidence>
<sequence length="293" mass="32599">MSNVTAITGFAHLHDLPCYLLSFGEAKVVVSSYGAQVLSYQPKPDQELLWLSPLAVWQQQQPIRGGVPVCWPWFGSADSKLNPQQQSLPNHGLVRTRHWTLQQSRVTADYSELCLSVQVKEFPYQAKSTPTNKAEPTKTTELLLSLRLTATSLSINLSCEQSLLQQAALHSYFKVDNLAQTQVNGIGEHYRDKVLQNRLVTADPDLRFNKEIDRIYSHAAAELALNSALHQVAITQQGFDSTVVWNPGEARSATIADLAKDSYQQFVCVESARLDLSSEAPLCLTQFISLQQS</sequence>
<dbReference type="PIRSF" id="PIRSF016020">
    <property type="entry name" value="PHexose_mutarotase"/>
    <property type="match status" value="1"/>
</dbReference>
<reference evidence="6" key="1">
    <citation type="journal article" date="2019" name="Int. J. Syst. Evol. Microbiol.">
        <title>The Global Catalogue of Microorganisms (GCM) 10K type strain sequencing project: providing services to taxonomists for standard genome sequencing and annotation.</title>
        <authorList>
            <consortium name="The Broad Institute Genomics Platform"/>
            <consortium name="The Broad Institute Genome Sequencing Center for Infectious Disease"/>
            <person name="Wu L."/>
            <person name="Ma J."/>
        </authorList>
    </citation>
    <scope>NUCLEOTIDE SEQUENCE [LARGE SCALE GENOMIC DNA]</scope>
    <source>
        <strain evidence="6">CGMCC 1.7003</strain>
    </source>
</reference>
<keyword evidence="3 4" id="KW-0413">Isomerase</keyword>
<comment type="similarity">
    <text evidence="2 4">Belongs to the glucose-6-phosphate 1-epimerase family.</text>
</comment>
<dbReference type="CDD" id="cd09020">
    <property type="entry name" value="D-hex-6-P-epi_like"/>
    <property type="match status" value="1"/>
</dbReference>
<evidence type="ECO:0000313" key="6">
    <source>
        <dbReference type="Proteomes" id="UP000659697"/>
    </source>
</evidence>
<dbReference type="InterPro" id="IPR014718">
    <property type="entry name" value="GH-type_carb-bd"/>
</dbReference>
<dbReference type="PANTHER" id="PTHR11122">
    <property type="entry name" value="APOSPORY-ASSOCIATED PROTEIN C-RELATED"/>
    <property type="match status" value="1"/>
</dbReference>
<gene>
    <name evidence="5" type="primary">yeaD</name>
    <name evidence="5" type="ORF">GCM10010919_23020</name>
</gene>
<dbReference type="SUPFAM" id="SSF74650">
    <property type="entry name" value="Galactose mutarotase-like"/>
    <property type="match status" value="1"/>
</dbReference>
<dbReference type="EC" id="5.1.3.15" evidence="4"/>
<dbReference type="Pfam" id="PF01263">
    <property type="entry name" value="Aldose_epim"/>
    <property type="match status" value="1"/>
</dbReference>
<dbReference type="EMBL" id="BNAO01000005">
    <property type="protein sequence ID" value="GHG71559.1"/>
    <property type="molecule type" value="Genomic_DNA"/>
</dbReference>
<dbReference type="PANTHER" id="PTHR11122:SF13">
    <property type="entry name" value="GLUCOSE-6-PHOSPHATE 1-EPIMERASE"/>
    <property type="match status" value="1"/>
</dbReference>
<comment type="catalytic activity">
    <reaction evidence="1">
        <text>alpha-D-glucose 6-phosphate = beta-D-glucose 6-phosphate</text>
        <dbReference type="Rhea" id="RHEA:16249"/>
        <dbReference type="ChEBI" id="CHEBI:58225"/>
        <dbReference type="ChEBI" id="CHEBI:58247"/>
        <dbReference type="EC" id="5.1.3.15"/>
    </reaction>
</comment>
<evidence type="ECO:0000256" key="1">
    <source>
        <dbReference type="ARBA" id="ARBA00001096"/>
    </source>
</evidence>